<feature type="transmembrane region" description="Helical" evidence="7">
    <location>
        <begin position="138"/>
        <end position="162"/>
    </location>
</feature>
<evidence type="ECO:0000313" key="9">
    <source>
        <dbReference type="Proteomes" id="UP001500305"/>
    </source>
</evidence>
<keyword evidence="5 7" id="KW-1133">Transmembrane helix</keyword>
<evidence type="ECO:0008006" key="10">
    <source>
        <dbReference type="Google" id="ProtNLM"/>
    </source>
</evidence>
<evidence type="ECO:0000256" key="3">
    <source>
        <dbReference type="ARBA" id="ARBA00022475"/>
    </source>
</evidence>
<evidence type="ECO:0000256" key="6">
    <source>
        <dbReference type="ARBA" id="ARBA00023136"/>
    </source>
</evidence>
<dbReference type="CDD" id="cd06173">
    <property type="entry name" value="MFS_MefA_like"/>
    <property type="match status" value="1"/>
</dbReference>
<keyword evidence="3" id="KW-1003">Cell membrane</keyword>
<feature type="transmembrane region" description="Helical" evidence="7">
    <location>
        <begin position="342"/>
        <end position="362"/>
    </location>
</feature>
<protein>
    <recommendedName>
        <fullName evidence="10">MFS transporter</fullName>
    </recommendedName>
</protein>
<comment type="caution">
    <text evidence="8">The sequence shown here is derived from an EMBL/GenBank/DDBJ whole genome shotgun (WGS) entry which is preliminary data.</text>
</comment>
<dbReference type="EMBL" id="BAAATR010000018">
    <property type="protein sequence ID" value="GAA2253858.1"/>
    <property type="molecule type" value="Genomic_DNA"/>
</dbReference>
<feature type="transmembrane region" description="Helical" evidence="7">
    <location>
        <begin position="368"/>
        <end position="390"/>
    </location>
</feature>
<dbReference type="SUPFAM" id="SSF103473">
    <property type="entry name" value="MFS general substrate transporter"/>
    <property type="match status" value="1"/>
</dbReference>
<keyword evidence="6 7" id="KW-0472">Membrane</keyword>
<evidence type="ECO:0000256" key="2">
    <source>
        <dbReference type="ARBA" id="ARBA00022448"/>
    </source>
</evidence>
<feature type="transmembrane region" description="Helical" evidence="7">
    <location>
        <begin position="251"/>
        <end position="270"/>
    </location>
</feature>
<feature type="transmembrane region" description="Helical" evidence="7">
    <location>
        <begin position="207"/>
        <end position="231"/>
    </location>
</feature>
<dbReference type="PANTHER" id="PTHR43266">
    <property type="entry name" value="MACROLIDE-EFFLUX PROTEIN"/>
    <property type="match status" value="1"/>
</dbReference>
<evidence type="ECO:0000313" key="8">
    <source>
        <dbReference type="EMBL" id="GAA2253858.1"/>
    </source>
</evidence>
<dbReference type="Pfam" id="PF07690">
    <property type="entry name" value="MFS_1"/>
    <property type="match status" value="1"/>
</dbReference>
<evidence type="ECO:0000256" key="1">
    <source>
        <dbReference type="ARBA" id="ARBA00004651"/>
    </source>
</evidence>
<accession>A0ABP5RAM7</accession>
<proteinExistence type="predicted"/>
<evidence type="ECO:0000256" key="5">
    <source>
        <dbReference type="ARBA" id="ARBA00022989"/>
    </source>
</evidence>
<dbReference type="Gene3D" id="1.20.1250.20">
    <property type="entry name" value="MFS general substrate transporter like domains"/>
    <property type="match status" value="1"/>
</dbReference>
<feature type="transmembrane region" description="Helical" evidence="7">
    <location>
        <begin position="100"/>
        <end position="117"/>
    </location>
</feature>
<name>A0ABP5RAM7_9ACTN</name>
<feature type="transmembrane region" description="Helical" evidence="7">
    <location>
        <begin position="305"/>
        <end position="330"/>
    </location>
</feature>
<organism evidence="8 9">
    <name type="scientific">Kitasatospora cystarginea</name>
    <dbReference type="NCBI Taxonomy" id="58350"/>
    <lineage>
        <taxon>Bacteria</taxon>
        <taxon>Bacillati</taxon>
        <taxon>Actinomycetota</taxon>
        <taxon>Actinomycetes</taxon>
        <taxon>Kitasatosporales</taxon>
        <taxon>Streptomycetaceae</taxon>
        <taxon>Kitasatospora</taxon>
    </lineage>
</organism>
<feature type="transmembrane region" description="Helical" evidence="7">
    <location>
        <begin position="282"/>
        <end position="299"/>
    </location>
</feature>
<keyword evidence="4 7" id="KW-0812">Transmembrane</keyword>
<feature type="transmembrane region" description="Helical" evidence="7">
    <location>
        <begin position="43"/>
        <end position="63"/>
    </location>
</feature>
<dbReference type="Proteomes" id="UP001500305">
    <property type="component" value="Unassembled WGS sequence"/>
</dbReference>
<reference evidence="9" key="1">
    <citation type="journal article" date="2019" name="Int. J. Syst. Evol. Microbiol.">
        <title>The Global Catalogue of Microorganisms (GCM) 10K type strain sequencing project: providing services to taxonomists for standard genome sequencing and annotation.</title>
        <authorList>
            <consortium name="The Broad Institute Genomics Platform"/>
            <consortium name="The Broad Institute Genome Sequencing Center for Infectious Disease"/>
            <person name="Wu L."/>
            <person name="Ma J."/>
        </authorList>
    </citation>
    <scope>NUCLEOTIDE SEQUENCE [LARGE SCALE GENOMIC DNA]</scope>
    <source>
        <strain evidence="9">JCM 7356</strain>
    </source>
</reference>
<evidence type="ECO:0000256" key="7">
    <source>
        <dbReference type="SAM" id="Phobius"/>
    </source>
</evidence>
<sequence>MALLRTNSDFRRLFCASAFSLTGDWFTFVALSGFVYHRTGSPGLTALLFAVNSLPGVLLIPVIGPLTDRFDRRRLRIACDIGAIVPVVGLLIAFHLRSVPLALVCLAALSVFAALASPIPETVLPNMVDAQDLPLAQAALGSVYSGGLLVGAGLGGVVTATLGSSTTLLIDILSFAASALLTSRIRRPFSAAAPGRRMRVWADTAELWQFVRVTPVVSAFLWLTAGLRLSYGMVGLLPAYALDRFHVEDAGVGALYLAQGVGAVLGPFLGRRLTGGSGDRRLFVATAALAVFGLGYLALAQVSNLGLGMAAALVGHLGVGACAILAINGLQLASPDHVRGRVMVLAFGLSSGLQGVSSLAVAPLAATLGMTVTTCLLGVFAVAYAALWIIPIARLRETHKSTESDKLQDGARERAG</sequence>
<dbReference type="InterPro" id="IPR011701">
    <property type="entry name" value="MFS"/>
</dbReference>
<dbReference type="InterPro" id="IPR036259">
    <property type="entry name" value="MFS_trans_sf"/>
</dbReference>
<dbReference type="PANTHER" id="PTHR43266:SF10">
    <property type="entry name" value="BACILYSIN EXPORTER BACE-RELATED"/>
    <property type="match status" value="1"/>
</dbReference>
<evidence type="ECO:0000256" key="4">
    <source>
        <dbReference type="ARBA" id="ARBA00022692"/>
    </source>
</evidence>
<comment type="subcellular location">
    <subcellularLocation>
        <location evidence="1">Cell membrane</location>
        <topology evidence="1">Multi-pass membrane protein</topology>
    </subcellularLocation>
</comment>
<gene>
    <name evidence="8" type="ORF">GCM10010430_42020</name>
</gene>
<keyword evidence="2" id="KW-0813">Transport</keyword>
<feature type="transmembrane region" description="Helical" evidence="7">
    <location>
        <begin position="12"/>
        <end position="37"/>
    </location>
</feature>
<keyword evidence="9" id="KW-1185">Reference proteome</keyword>
<dbReference type="RefSeq" id="WP_344637993.1">
    <property type="nucleotide sequence ID" value="NZ_BAAATR010000018.1"/>
</dbReference>